<evidence type="ECO:0000256" key="3">
    <source>
        <dbReference type="ARBA" id="ARBA00023242"/>
    </source>
</evidence>
<feature type="region of interest" description="Disordered" evidence="5">
    <location>
        <begin position="279"/>
        <end position="298"/>
    </location>
</feature>
<dbReference type="Proteomes" id="UP001230188">
    <property type="component" value="Unassembled WGS sequence"/>
</dbReference>
<keyword evidence="3" id="KW-0539">Nucleus</keyword>
<feature type="compositionally biased region" description="Basic and acidic residues" evidence="5">
    <location>
        <begin position="213"/>
        <end position="246"/>
    </location>
</feature>
<comment type="caution">
    <text evidence="7">The sequence shown here is derived from an EMBL/GenBank/DDBJ whole genome shotgun (WGS) entry which is preliminary data.</text>
</comment>
<evidence type="ECO:0000256" key="1">
    <source>
        <dbReference type="ARBA" id="ARBA00004123"/>
    </source>
</evidence>
<dbReference type="PANTHER" id="PTHR10015">
    <property type="entry name" value="HEAT SHOCK TRANSCRIPTION FACTOR"/>
    <property type="match status" value="1"/>
</dbReference>
<sequence>MDLAQSPRASLTSDHGGVPPDYFVIKLYQMLREQSDVIAWDPDGGIIIEDRLRLEATLSIYFRHNRFTSFQRQLNNFGFHKKRRGAFSAGGVGRKGAAYGHPLLAGKTPEAVLRLRRDARPRGPPEALVAAPAATTSTPLSVLETLADVAASALGETRRNDAVRVNDDAMRIGMSHNDTLRDNASRENVTRNEATWNDAKRIEAKRVEATRVEATRTEAARTEAARTEAPRIEAPRNEAPRNEALRIDAPAPPPPRVLTSDEEVEEGEHDDSAQCLARQLPPPEETAPPPAVMQPRPRRARPFPCVLRDMIEDSPDEVLRWSDDGCVFVVADAEALCATVLPKYFRHCRLASFQRQLSLYQFRRARLSKSSPLYASTRNGAPLAYHHALFARNCDEQTLRAITRAPPKTSAQFIPATQLVRHDTFDIHRGYSPATGPIPNVVVASAAHQYAPPAFDDPRRYHHHLAVAEAVHPHHQHRLQANIIYDARRDHDNYAARLHQQHNAEPSTNIVAYDMDEDKEMRHPRLMADTRSRGPAALDAEATSALFELRAKRTNARVVDPRDDDKRRRLYYDQQNNGHWRPSSSHQVPLH</sequence>
<organism evidence="7 8">
    <name type="scientific">Chrysophaeum taylorii</name>
    <dbReference type="NCBI Taxonomy" id="2483200"/>
    <lineage>
        <taxon>Eukaryota</taxon>
        <taxon>Sar</taxon>
        <taxon>Stramenopiles</taxon>
        <taxon>Ochrophyta</taxon>
        <taxon>Pelagophyceae</taxon>
        <taxon>Pelagomonadales</taxon>
        <taxon>Pelagomonadaceae</taxon>
        <taxon>Chrysophaeum</taxon>
    </lineage>
</organism>
<dbReference type="Pfam" id="PF00447">
    <property type="entry name" value="HSF_DNA-bind"/>
    <property type="match status" value="2"/>
</dbReference>
<feature type="region of interest" description="Disordered" evidence="5">
    <location>
        <begin position="213"/>
        <end position="273"/>
    </location>
</feature>
<dbReference type="SUPFAM" id="SSF46785">
    <property type="entry name" value="Winged helix' DNA-binding domain"/>
    <property type="match status" value="2"/>
</dbReference>
<evidence type="ECO:0000256" key="5">
    <source>
        <dbReference type="SAM" id="MobiDB-lite"/>
    </source>
</evidence>
<dbReference type="InterPro" id="IPR036390">
    <property type="entry name" value="WH_DNA-bd_sf"/>
</dbReference>
<dbReference type="GO" id="GO:0005634">
    <property type="term" value="C:nucleus"/>
    <property type="evidence" value="ECO:0007669"/>
    <property type="project" value="UniProtKB-SubCell"/>
</dbReference>
<evidence type="ECO:0000313" key="8">
    <source>
        <dbReference type="Proteomes" id="UP001230188"/>
    </source>
</evidence>
<name>A0AAD7U828_9STRA</name>
<evidence type="ECO:0000259" key="6">
    <source>
        <dbReference type="SMART" id="SM00415"/>
    </source>
</evidence>
<reference evidence="7" key="1">
    <citation type="submission" date="2023-01" db="EMBL/GenBank/DDBJ databases">
        <title>Metagenome sequencing of chrysophaentin producing Chrysophaeum taylorii.</title>
        <authorList>
            <person name="Davison J."/>
            <person name="Bewley C."/>
        </authorList>
    </citation>
    <scope>NUCLEOTIDE SEQUENCE</scope>
    <source>
        <strain evidence="7">NIES-1699</strain>
    </source>
</reference>
<accession>A0AAD7U828</accession>
<comment type="similarity">
    <text evidence="4">Belongs to the HSF family.</text>
</comment>
<dbReference type="Gene3D" id="1.10.10.10">
    <property type="entry name" value="Winged helix-like DNA-binding domain superfamily/Winged helix DNA-binding domain"/>
    <property type="match status" value="2"/>
</dbReference>
<keyword evidence="2" id="KW-0238">DNA-binding</keyword>
<feature type="compositionally biased region" description="Acidic residues" evidence="5">
    <location>
        <begin position="260"/>
        <end position="269"/>
    </location>
</feature>
<dbReference type="AlphaFoldDB" id="A0AAD7U828"/>
<feature type="compositionally biased region" description="Pro residues" evidence="5">
    <location>
        <begin position="280"/>
        <end position="292"/>
    </location>
</feature>
<dbReference type="PANTHER" id="PTHR10015:SF427">
    <property type="entry name" value="HEAT SHOCK FACTOR PROTEIN"/>
    <property type="match status" value="1"/>
</dbReference>
<dbReference type="InterPro" id="IPR036388">
    <property type="entry name" value="WH-like_DNA-bd_sf"/>
</dbReference>
<dbReference type="InterPro" id="IPR000232">
    <property type="entry name" value="HSF_DNA-bd"/>
</dbReference>
<protein>
    <recommendedName>
        <fullName evidence="6">HSF-type DNA-binding domain-containing protein</fullName>
    </recommendedName>
</protein>
<dbReference type="EMBL" id="JAQMWT010000595">
    <property type="protein sequence ID" value="KAJ8598984.1"/>
    <property type="molecule type" value="Genomic_DNA"/>
</dbReference>
<gene>
    <name evidence="7" type="ORF">CTAYLR_009456</name>
</gene>
<comment type="subcellular location">
    <subcellularLocation>
        <location evidence="1">Nucleus</location>
    </subcellularLocation>
</comment>
<evidence type="ECO:0000256" key="2">
    <source>
        <dbReference type="ARBA" id="ARBA00023125"/>
    </source>
</evidence>
<evidence type="ECO:0000256" key="4">
    <source>
        <dbReference type="RuleBase" id="RU004020"/>
    </source>
</evidence>
<proteinExistence type="inferred from homology"/>
<dbReference type="GO" id="GO:0003700">
    <property type="term" value="F:DNA-binding transcription factor activity"/>
    <property type="evidence" value="ECO:0007669"/>
    <property type="project" value="InterPro"/>
</dbReference>
<feature type="domain" description="HSF-type DNA-binding" evidence="6">
    <location>
        <begin position="19"/>
        <end position="95"/>
    </location>
</feature>
<dbReference type="GO" id="GO:0043565">
    <property type="term" value="F:sequence-specific DNA binding"/>
    <property type="evidence" value="ECO:0007669"/>
    <property type="project" value="InterPro"/>
</dbReference>
<feature type="domain" description="HSF-type DNA-binding" evidence="6">
    <location>
        <begin position="299"/>
        <end position="405"/>
    </location>
</feature>
<evidence type="ECO:0000313" key="7">
    <source>
        <dbReference type="EMBL" id="KAJ8598984.1"/>
    </source>
</evidence>
<dbReference type="SMART" id="SM00415">
    <property type="entry name" value="HSF"/>
    <property type="match status" value="2"/>
</dbReference>
<keyword evidence="8" id="KW-1185">Reference proteome</keyword>